<comment type="caution">
    <text evidence="1">The sequence shown here is derived from an EMBL/GenBank/DDBJ whole genome shotgun (WGS) entry which is preliminary data.</text>
</comment>
<name>A0A8X6VLZ4_TRICX</name>
<dbReference type="Proteomes" id="UP000887159">
    <property type="component" value="Unassembled WGS sequence"/>
</dbReference>
<protein>
    <submittedName>
        <fullName evidence="1">Uncharacterized protein</fullName>
    </submittedName>
</protein>
<dbReference type="AlphaFoldDB" id="A0A8X6VLZ4"/>
<accession>A0A8X6VLZ4</accession>
<sequence length="148" mass="16939">MKGIEFESILHETIQVTFRFPGFEKAVTIAMNGLIFLSASFILKNVMLLFHVVEPQNERVSDEGIVYDHSNGIDSLVGKVTNSCHEFEPNCRSRTMVHRERRCTLNMSRPSCRCGVEIRARRCQLSCRPRHLTIAKSFEVHRQTASSI</sequence>
<evidence type="ECO:0000313" key="2">
    <source>
        <dbReference type="Proteomes" id="UP000887159"/>
    </source>
</evidence>
<dbReference type="EMBL" id="BMAU01021348">
    <property type="protein sequence ID" value="GFY18214.1"/>
    <property type="molecule type" value="Genomic_DNA"/>
</dbReference>
<organism evidence="1 2">
    <name type="scientific">Trichonephila clavipes</name>
    <name type="common">Golden silk orbweaver</name>
    <name type="synonym">Nephila clavipes</name>
    <dbReference type="NCBI Taxonomy" id="2585209"/>
    <lineage>
        <taxon>Eukaryota</taxon>
        <taxon>Metazoa</taxon>
        <taxon>Ecdysozoa</taxon>
        <taxon>Arthropoda</taxon>
        <taxon>Chelicerata</taxon>
        <taxon>Arachnida</taxon>
        <taxon>Araneae</taxon>
        <taxon>Araneomorphae</taxon>
        <taxon>Entelegynae</taxon>
        <taxon>Araneoidea</taxon>
        <taxon>Nephilidae</taxon>
        <taxon>Trichonephila</taxon>
    </lineage>
</organism>
<evidence type="ECO:0000313" key="1">
    <source>
        <dbReference type="EMBL" id="GFY18214.1"/>
    </source>
</evidence>
<gene>
    <name evidence="1" type="ORF">TNCV_2046201</name>
</gene>
<proteinExistence type="predicted"/>
<reference evidence="1" key="1">
    <citation type="submission" date="2020-08" db="EMBL/GenBank/DDBJ databases">
        <title>Multicomponent nature underlies the extraordinary mechanical properties of spider dragline silk.</title>
        <authorList>
            <person name="Kono N."/>
            <person name="Nakamura H."/>
            <person name="Mori M."/>
            <person name="Yoshida Y."/>
            <person name="Ohtoshi R."/>
            <person name="Malay A.D."/>
            <person name="Moran D.A.P."/>
            <person name="Tomita M."/>
            <person name="Numata K."/>
            <person name="Arakawa K."/>
        </authorList>
    </citation>
    <scope>NUCLEOTIDE SEQUENCE</scope>
</reference>
<keyword evidence="2" id="KW-1185">Reference proteome</keyword>